<keyword evidence="2" id="KW-1185">Reference proteome</keyword>
<evidence type="ECO:0000313" key="2">
    <source>
        <dbReference type="Proteomes" id="UP001165064"/>
    </source>
</evidence>
<sequence length="143" mass="16293">MTMSIKPEDSLDNLSIRELWDLLEGYYLQYFPQAYHKLAPPITSEELQQLETALKVTLPNDYKESLRVHNGQGSPPIGGLFMAGYDYINHEDVISEKAFLDDFVAEFVAEGEDIHAGNHPVETKDLMWSSKWIPITSDGHFAY</sequence>
<protein>
    <submittedName>
        <fullName evidence="1">Unnamed protein product</fullName>
    </submittedName>
</protein>
<gene>
    <name evidence="1" type="ORF">Amon02_001334100</name>
</gene>
<dbReference type="EMBL" id="BSXS01017255">
    <property type="protein sequence ID" value="GMF08703.1"/>
    <property type="molecule type" value="Genomic_DNA"/>
</dbReference>
<accession>A0ACB5UDH1</accession>
<proteinExistence type="predicted"/>
<dbReference type="Proteomes" id="UP001165064">
    <property type="component" value="Unassembled WGS sequence"/>
</dbReference>
<evidence type="ECO:0000313" key="1">
    <source>
        <dbReference type="EMBL" id="GMF08703.1"/>
    </source>
</evidence>
<name>A0ACB5UDH1_AMBMO</name>
<comment type="caution">
    <text evidence="1">The sequence shown here is derived from an EMBL/GenBank/DDBJ whole genome shotgun (WGS) entry which is preliminary data.</text>
</comment>
<reference evidence="1" key="1">
    <citation type="submission" date="2023-04" db="EMBL/GenBank/DDBJ databases">
        <title>Ambrosiozyma monospora NBRC 10751.</title>
        <authorList>
            <person name="Ichikawa N."/>
            <person name="Sato H."/>
            <person name="Tonouchi N."/>
        </authorList>
    </citation>
    <scope>NUCLEOTIDE SEQUENCE</scope>
    <source>
        <strain evidence="1">NBRC 10751</strain>
    </source>
</reference>
<organism evidence="1 2">
    <name type="scientific">Ambrosiozyma monospora</name>
    <name type="common">Yeast</name>
    <name type="synonym">Endomycopsis monosporus</name>
    <dbReference type="NCBI Taxonomy" id="43982"/>
    <lineage>
        <taxon>Eukaryota</taxon>
        <taxon>Fungi</taxon>
        <taxon>Dikarya</taxon>
        <taxon>Ascomycota</taxon>
        <taxon>Saccharomycotina</taxon>
        <taxon>Pichiomycetes</taxon>
        <taxon>Pichiales</taxon>
        <taxon>Pichiaceae</taxon>
        <taxon>Ambrosiozyma</taxon>
    </lineage>
</organism>